<comment type="caution">
    <text evidence="1">The sequence shown here is derived from an EMBL/GenBank/DDBJ whole genome shotgun (WGS) entry which is preliminary data.</text>
</comment>
<evidence type="ECO:0000313" key="2">
    <source>
        <dbReference type="Proteomes" id="UP000274046"/>
    </source>
</evidence>
<dbReference type="InterPro" id="IPR015943">
    <property type="entry name" value="WD40/YVTN_repeat-like_dom_sf"/>
</dbReference>
<dbReference type="AlphaFoldDB" id="A0A3N0BPB5"/>
<dbReference type="OrthoDB" id="725093at2"/>
<organism evidence="1 2">
    <name type="scientific">Pedobacter jejuensis</name>
    <dbReference type="NCBI Taxonomy" id="1268550"/>
    <lineage>
        <taxon>Bacteria</taxon>
        <taxon>Pseudomonadati</taxon>
        <taxon>Bacteroidota</taxon>
        <taxon>Sphingobacteriia</taxon>
        <taxon>Sphingobacteriales</taxon>
        <taxon>Sphingobacteriaceae</taxon>
        <taxon>Pedobacter</taxon>
    </lineage>
</organism>
<keyword evidence="2" id="KW-1185">Reference proteome</keyword>
<dbReference type="RefSeq" id="WP_123207066.1">
    <property type="nucleotide sequence ID" value="NZ_RBEE01000043.1"/>
</dbReference>
<dbReference type="Proteomes" id="UP000274046">
    <property type="component" value="Unassembled WGS sequence"/>
</dbReference>
<dbReference type="Gene3D" id="2.130.10.10">
    <property type="entry name" value="YVTN repeat-like/Quinoprotein amine dehydrogenase"/>
    <property type="match status" value="1"/>
</dbReference>
<evidence type="ECO:0008006" key="3">
    <source>
        <dbReference type="Google" id="ProtNLM"/>
    </source>
</evidence>
<protein>
    <recommendedName>
        <fullName evidence="3">PQQ-binding-like beta-propeller repeat protein</fullName>
    </recommendedName>
</protein>
<dbReference type="EMBL" id="RBEE01000043">
    <property type="protein sequence ID" value="RNL50639.1"/>
    <property type="molecule type" value="Genomic_DNA"/>
</dbReference>
<dbReference type="SUPFAM" id="SSF50998">
    <property type="entry name" value="Quinoprotein alcohol dehydrogenase-like"/>
    <property type="match status" value="1"/>
</dbReference>
<proteinExistence type="predicted"/>
<dbReference type="InterPro" id="IPR011047">
    <property type="entry name" value="Quinoprotein_ADH-like_sf"/>
</dbReference>
<reference evidence="1 2" key="1">
    <citation type="submission" date="2018-10" db="EMBL/GenBank/DDBJ databases">
        <title>Genome sequencing of Pedobacter jejuensis TNB23.</title>
        <authorList>
            <person name="Cho Y.-J."/>
            <person name="Cho A."/>
            <person name="Kim O.-S."/>
        </authorList>
    </citation>
    <scope>NUCLEOTIDE SEQUENCE [LARGE SCALE GENOMIC DNA]</scope>
    <source>
        <strain evidence="1 2">TNB23</strain>
    </source>
</reference>
<gene>
    <name evidence="1" type="ORF">D7004_17240</name>
</gene>
<accession>A0A3N0BPB5</accession>
<sequence length="646" mass="72980">MKKTFFTILTSTVISLSATAQRQADYVSKFDTKIETILLNNLTGNIIVKESGKVSSFNPQSNSIDWVITDEQIGKMSGARTLNKAADFANDLDISKLLQSTDKLNFLDNTPFIQANINGKDVILNALDGKIIFNSATKPYRIVLSQYIQGEDKFLFLTTEGKEFKCVLYDLKTGEDKWATIVGTKESMLKSFSINIANKLATKDELIATDDAIYTTINNKLFKLDKQTGKINWTAPENVNRFYLSNDAKHVITMRNAGSILSSKRALNVINSDNGSQLFKEDIVTKYISYIEDWGNKFLIAHSTGFNFFDYSTGKKIWKKDAKGDDIKRVIPIDNDYLYIADNEMSLIDNDGKQKWKNFIEISDDKTDAVYFLNRIDNNKVFYLTGTYGNMVDYTSGKKIWKGNIKFDPKLPLLYAYDESTKSFLVFNDEKLYKFDPSAQEKPEAFAKVKVKDDKTLSTIGLFDWGVSLTGEYEVIGVNKDGTTKFQKTYKEPGEGARRLLKIGGMVGSSYFGLKSSLQQGLSEATYVSRDANGKIKEGYLLSDSDRQKLANKASTNNFISGAITTNITSKMNSRFKALKQNNDFAFIFARGESDQSNYLVKVRKSDGVEVDKIIIDMAKPVYEIDNVTDNLYYVYQNELRVFSKK</sequence>
<name>A0A3N0BPB5_9SPHI</name>
<evidence type="ECO:0000313" key="1">
    <source>
        <dbReference type="EMBL" id="RNL50639.1"/>
    </source>
</evidence>